<dbReference type="InterPro" id="IPR003245">
    <property type="entry name" value="Phytocyanin_dom"/>
</dbReference>
<organism evidence="2 3">
    <name type="scientific">Capsella rubella</name>
    <dbReference type="NCBI Taxonomy" id="81985"/>
    <lineage>
        <taxon>Eukaryota</taxon>
        <taxon>Viridiplantae</taxon>
        <taxon>Streptophyta</taxon>
        <taxon>Embryophyta</taxon>
        <taxon>Tracheophyta</taxon>
        <taxon>Spermatophyta</taxon>
        <taxon>Magnoliopsida</taxon>
        <taxon>eudicotyledons</taxon>
        <taxon>Gunneridae</taxon>
        <taxon>Pentapetalae</taxon>
        <taxon>rosids</taxon>
        <taxon>malvids</taxon>
        <taxon>Brassicales</taxon>
        <taxon>Brassicaceae</taxon>
        <taxon>Camelineae</taxon>
        <taxon>Capsella</taxon>
    </lineage>
</organism>
<dbReference type="InterPro" id="IPR008972">
    <property type="entry name" value="Cupredoxin"/>
</dbReference>
<feature type="domain" description="Phytocyanin" evidence="1">
    <location>
        <begin position="1"/>
        <end position="72"/>
    </location>
</feature>
<dbReference type="SUPFAM" id="SSF49503">
    <property type="entry name" value="Cupredoxins"/>
    <property type="match status" value="1"/>
</dbReference>
<proteinExistence type="predicted"/>
<gene>
    <name evidence="2" type="ORF">CARUB_v10003780mg</name>
</gene>
<dbReference type="PANTHER" id="PTHR33021">
    <property type="entry name" value="BLUE COPPER PROTEIN"/>
    <property type="match status" value="1"/>
</dbReference>
<dbReference type="EMBL" id="KB870810">
    <property type="protein sequence ID" value="EOA23017.1"/>
    <property type="molecule type" value="Genomic_DNA"/>
</dbReference>
<evidence type="ECO:0000313" key="3">
    <source>
        <dbReference type="Proteomes" id="UP000029121"/>
    </source>
</evidence>
<name>R0FKR8_9BRAS</name>
<dbReference type="Proteomes" id="UP000029121">
    <property type="component" value="Unassembled WGS sequence"/>
</dbReference>
<dbReference type="STRING" id="81985.R0FKR8"/>
<dbReference type="PANTHER" id="PTHR33021:SF235">
    <property type="entry name" value="COPPER ION BINDING _ ELECTRON CARRIER PROTEIN-RELATED"/>
    <property type="match status" value="1"/>
</dbReference>
<accession>R0FKR8</accession>
<dbReference type="GO" id="GO:0009055">
    <property type="term" value="F:electron transfer activity"/>
    <property type="evidence" value="ECO:0007669"/>
    <property type="project" value="InterPro"/>
</dbReference>
<dbReference type="AlphaFoldDB" id="R0FKR8"/>
<evidence type="ECO:0000313" key="2">
    <source>
        <dbReference type="EMBL" id="EOA23017.1"/>
    </source>
</evidence>
<reference evidence="3" key="1">
    <citation type="journal article" date="2013" name="Nat. Genet.">
        <title>The Capsella rubella genome and the genomic consequences of rapid mating system evolution.</title>
        <authorList>
            <person name="Slotte T."/>
            <person name="Hazzouri K.M."/>
            <person name="Agren J.A."/>
            <person name="Koenig D."/>
            <person name="Maumus F."/>
            <person name="Guo Y.L."/>
            <person name="Steige K."/>
            <person name="Platts A.E."/>
            <person name="Escobar J.S."/>
            <person name="Newman L.K."/>
            <person name="Wang W."/>
            <person name="Mandakova T."/>
            <person name="Vello E."/>
            <person name="Smith L.M."/>
            <person name="Henz S.R."/>
            <person name="Steffen J."/>
            <person name="Takuno S."/>
            <person name="Brandvain Y."/>
            <person name="Coop G."/>
            <person name="Andolfatto P."/>
            <person name="Hu T.T."/>
            <person name="Blanchette M."/>
            <person name="Clark R.M."/>
            <person name="Quesneville H."/>
            <person name="Nordborg M."/>
            <person name="Gaut B.S."/>
            <person name="Lysak M.A."/>
            <person name="Jenkins J."/>
            <person name="Grimwood J."/>
            <person name="Chapman J."/>
            <person name="Prochnik S."/>
            <person name="Shu S."/>
            <person name="Rokhsar D."/>
            <person name="Schmutz J."/>
            <person name="Weigel D."/>
            <person name="Wright S.I."/>
        </authorList>
    </citation>
    <scope>NUCLEOTIDE SEQUENCE [LARGE SCALE GENOMIC DNA]</scope>
    <source>
        <strain evidence="3">cv. Monte Gargano</strain>
    </source>
</reference>
<evidence type="ECO:0000259" key="1">
    <source>
        <dbReference type="PROSITE" id="PS51485"/>
    </source>
</evidence>
<feature type="non-terminal residue" evidence="2">
    <location>
        <position position="1"/>
    </location>
</feature>
<dbReference type="GO" id="GO:0005886">
    <property type="term" value="C:plasma membrane"/>
    <property type="evidence" value="ECO:0007669"/>
    <property type="project" value="TreeGrafter"/>
</dbReference>
<dbReference type="PROSITE" id="PS51485">
    <property type="entry name" value="PHYTOCYANIN"/>
    <property type="match status" value="1"/>
</dbReference>
<dbReference type="InterPro" id="IPR039391">
    <property type="entry name" value="Phytocyanin-like"/>
</dbReference>
<sequence>KLLFEYNNQVNDDVLEINGDLEFITCDQTSPVAVHKTGHDLVTLTKPGVHYFISSKTGHCAAGLKLRVVVGPLIKAVTSPIVPKKMDLSAMDRLTNWLRSFTPQPHH</sequence>
<protein>
    <recommendedName>
        <fullName evidence="1">Phytocyanin domain-containing protein</fullName>
    </recommendedName>
</protein>
<dbReference type="Pfam" id="PF02298">
    <property type="entry name" value="Cu_bind_like"/>
    <property type="match status" value="1"/>
</dbReference>
<keyword evidence="3" id="KW-1185">Reference proteome</keyword>
<dbReference type="Gene3D" id="2.60.40.420">
    <property type="entry name" value="Cupredoxins - blue copper proteins"/>
    <property type="match status" value="1"/>
</dbReference>